<feature type="non-terminal residue" evidence="1">
    <location>
        <position position="39"/>
    </location>
</feature>
<accession>K0SEM6</accession>
<proteinExistence type="predicted"/>
<comment type="caution">
    <text evidence="1">The sequence shown here is derived from an EMBL/GenBank/DDBJ whole genome shotgun (WGS) entry which is preliminary data.</text>
</comment>
<evidence type="ECO:0000313" key="2">
    <source>
        <dbReference type="Proteomes" id="UP000266841"/>
    </source>
</evidence>
<protein>
    <submittedName>
        <fullName evidence="1">Uncharacterized protein</fullName>
    </submittedName>
</protein>
<organism evidence="1 2">
    <name type="scientific">Thalassiosira oceanica</name>
    <name type="common">Marine diatom</name>
    <dbReference type="NCBI Taxonomy" id="159749"/>
    <lineage>
        <taxon>Eukaryota</taxon>
        <taxon>Sar</taxon>
        <taxon>Stramenopiles</taxon>
        <taxon>Ochrophyta</taxon>
        <taxon>Bacillariophyta</taxon>
        <taxon>Coscinodiscophyceae</taxon>
        <taxon>Thalassiosirophycidae</taxon>
        <taxon>Thalassiosirales</taxon>
        <taxon>Thalassiosiraceae</taxon>
        <taxon>Thalassiosira</taxon>
    </lineage>
</organism>
<dbReference type="AlphaFoldDB" id="K0SEM6"/>
<sequence length="39" mass="4284">MSIPHLVSGAKCPGGWRWKGLLLLLDIDTSDAITLYVKD</sequence>
<reference evidence="1 2" key="1">
    <citation type="journal article" date="2012" name="Genome Biol.">
        <title>Genome and low-iron response of an oceanic diatom adapted to chronic iron limitation.</title>
        <authorList>
            <person name="Lommer M."/>
            <person name="Specht M."/>
            <person name="Roy A.S."/>
            <person name="Kraemer L."/>
            <person name="Andreson R."/>
            <person name="Gutowska M.A."/>
            <person name="Wolf J."/>
            <person name="Bergner S.V."/>
            <person name="Schilhabel M.B."/>
            <person name="Klostermeier U.C."/>
            <person name="Beiko R.G."/>
            <person name="Rosenstiel P."/>
            <person name="Hippler M."/>
            <person name="Laroche J."/>
        </authorList>
    </citation>
    <scope>NUCLEOTIDE SEQUENCE [LARGE SCALE GENOMIC DNA]</scope>
    <source>
        <strain evidence="1 2">CCMP1005</strain>
    </source>
</reference>
<keyword evidence="2" id="KW-1185">Reference proteome</keyword>
<gene>
    <name evidence="1" type="ORF">THAOC_22924</name>
</gene>
<dbReference type="EMBL" id="AGNL01029596">
    <property type="protein sequence ID" value="EJK57072.1"/>
    <property type="molecule type" value="Genomic_DNA"/>
</dbReference>
<evidence type="ECO:0000313" key="1">
    <source>
        <dbReference type="EMBL" id="EJK57072.1"/>
    </source>
</evidence>
<name>K0SEM6_THAOC</name>
<dbReference type="Proteomes" id="UP000266841">
    <property type="component" value="Unassembled WGS sequence"/>
</dbReference>